<keyword evidence="3" id="KW-0436">Ligase</keyword>
<dbReference type="FunFam" id="3.30.300.30:FF:000007">
    <property type="entry name" value="4-coumarate--CoA ligase 2"/>
    <property type="match status" value="1"/>
</dbReference>
<comment type="subcellular location">
    <subcellularLocation>
        <location evidence="1">Peroxisome</location>
    </subcellularLocation>
</comment>
<dbReference type="GO" id="GO:0006631">
    <property type="term" value="P:fatty acid metabolic process"/>
    <property type="evidence" value="ECO:0007669"/>
    <property type="project" value="TreeGrafter"/>
</dbReference>
<evidence type="ECO:0000256" key="4">
    <source>
        <dbReference type="ARBA" id="ARBA00023140"/>
    </source>
</evidence>
<accession>A0A0A9VTX8</accession>
<dbReference type="SUPFAM" id="SSF56801">
    <property type="entry name" value="Acetyl-CoA synthetase-like"/>
    <property type="match status" value="1"/>
</dbReference>
<evidence type="ECO:0000256" key="3">
    <source>
        <dbReference type="ARBA" id="ARBA00022598"/>
    </source>
</evidence>
<evidence type="ECO:0000259" key="5">
    <source>
        <dbReference type="Pfam" id="PF13193"/>
    </source>
</evidence>
<gene>
    <name evidence="6" type="primary">PCS60</name>
    <name evidence="6" type="ORF">CM83_101327</name>
</gene>
<dbReference type="AlphaFoldDB" id="A0A0A9VTX8"/>
<dbReference type="InterPro" id="IPR045851">
    <property type="entry name" value="AMP-bd_C_sf"/>
</dbReference>
<dbReference type="EMBL" id="GBHO01044445">
    <property type="protein sequence ID" value="JAF99158.1"/>
    <property type="molecule type" value="Transcribed_RNA"/>
</dbReference>
<comment type="similarity">
    <text evidence="2">Belongs to the ATP-dependent AMP-binding enzyme family.</text>
</comment>
<dbReference type="Gene3D" id="3.30.300.30">
    <property type="match status" value="1"/>
</dbReference>
<dbReference type="InterPro" id="IPR025110">
    <property type="entry name" value="AMP-bd_C"/>
</dbReference>
<name>A0A0A9VTX8_LYGHE</name>
<evidence type="ECO:0000256" key="2">
    <source>
        <dbReference type="ARBA" id="ARBA00006432"/>
    </source>
</evidence>
<organism evidence="6">
    <name type="scientific">Lygus hesperus</name>
    <name type="common">Western plant bug</name>
    <dbReference type="NCBI Taxonomy" id="30085"/>
    <lineage>
        <taxon>Eukaryota</taxon>
        <taxon>Metazoa</taxon>
        <taxon>Ecdysozoa</taxon>
        <taxon>Arthropoda</taxon>
        <taxon>Hexapoda</taxon>
        <taxon>Insecta</taxon>
        <taxon>Pterygota</taxon>
        <taxon>Neoptera</taxon>
        <taxon>Paraneoptera</taxon>
        <taxon>Hemiptera</taxon>
        <taxon>Heteroptera</taxon>
        <taxon>Panheteroptera</taxon>
        <taxon>Cimicomorpha</taxon>
        <taxon>Miridae</taxon>
        <taxon>Mirini</taxon>
        <taxon>Lygus</taxon>
    </lineage>
</organism>
<reference evidence="6" key="1">
    <citation type="journal article" date="2014" name="PLoS ONE">
        <title>Transcriptome-Based Identification of ABC Transporters in the Western Tarnished Plant Bug Lygus hesperus.</title>
        <authorList>
            <person name="Hull J.J."/>
            <person name="Chaney K."/>
            <person name="Geib S.M."/>
            <person name="Fabrick J.A."/>
            <person name="Brent C.S."/>
            <person name="Walsh D."/>
            <person name="Lavine L.C."/>
        </authorList>
    </citation>
    <scope>NUCLEOTIDE SEQUENCE</scope>
</reference>
<sequence>MDDEGFIRITGRLKELINRGGEKIAPSEIDEVMLEHPSVAEAVAFGAPDRMYGQVVYAAVVLRPNSNRLTQQDLQVFMRTKLSDFKIPQKIFFTDSLPRTATGKLQRRFVAEHFLAKRSKL</sequence>
<dbReference type="GO" id="GO:0005777">
    <property type="term" value="C:peroxisome"/>
    <property type="evidence" value="ECO:0007669"/>
    <property type="project" value="UniProtKB-SubCell"/>
</dbReference>
<dbReference type="GO" id="GO:0031956">
    <property type="term" value="F:medium-chain fatty acid-CoA ligase activity"/>
    <property type="evidence" value="ECO:0007669"/>
    <property type="project" value="TreeGrafter"/>
</dbReference>
<protein>
    <submittedName>
        <fullName evidence="6">Peroxisomal-coenzyme A synthetase</fullName>
    </submittedName>
</protein>
<feature type="domain" description="AMP-binding enzyme C-terminal" evidence="5">
    <location>
        <begin position="28"/>
        <end position="104"/>
    </location>
</feature>
<evidence type="ECO:0000256" key="1">
    <source>
        <dbReference type="ARBA" id="ARBA00004275"/>
    </source>
</evidence>
<dbReference type="Pfam" id="PF13193">
    <property type="entry name" value="AMP-binding_C"/>
    <property type="match status" value="1"/>
</dbReference>
<dbReference type="PANTHER" id="PTHR43201:SF5">
    <property type="entry name" value="MEDIUM-CHAIN ACYL-COA LIGASE ACSF2, MITOCHONDRIAL"/>
    <property type="match status" value="1"/>
</dbReference>
<reference evidence="6" key="2">
    <citation type="submission" date="2014-07" db="EMBL/GenBank/DDBJ databases">
        <authorList>
            <person name="Hull J."/>
        </authorList>
    </citation>
    <scope>NUCLEOTIDE SEQUENCE</scope>
</reference>
<proteinExistence type="inferred from homology"/>
<keyword evidence="4" id="KW-0576">Peroxisome</keyword>
<dbReference type="PANTHER" id="PTHR43201">
    <property type="entry name" value="ACYL-COA SYNTHETASE"/>
    <property type="match status" value="1"/>
</dbReference>
<evidence type="ECO:0000313" key="6">
    <source>
        <dbReference type="EMBL" id="JAF99158.1"/>
    </source>
</evidence>